<dbReference type="SUPFAM" id="SSF57196">
    <property type="entry name" value="EGF/Laminin"/>
    <property type="match status" value="5"/>
</dbReference>
<dbReference type="EMBL" id="VXIV02003105">
    <property type="protein sequence ID" value="KAF6021171.1"/>
    <property type="molecule type" value="Genomic_DNA"/>
</dbReference>
<organism evidence="11 12">
    <name type="scientific">Bugula neritina</name>
    <name type="common">Brown bryozoan</name>
    <name type="synonym">Sertularia neritina</name>
    <dbReference type="NCBI Taxonomy" id="10212"/>
    <lineage>
        <taxon>Eukaryota</taxon>
        <taxon>Metazoa</taxon>
        <taxon>Spiralia</taxon>
        <taxon>Lophotrochozoa</taxon>
        <taxon>Bryozoa</taxon>
        <taxon>Gymnolaemata</taxon>
        <taxon>Cheilostomatida</taxon>
        <taxon>Flustrina</taxon>
        <taxon>Buguloidea</taxon>
        <taxon>Bugulidae</taxon>
        <taxon>Bugula</taxon>
    </lineage>
</organism>
<dbReference type="PROSITE" id="PS51117">
    <property type="entry name" value="LAMININ_NTER"/>
    <property type="match status" value="1"/>
</dbReference>
<dbReference type="PANTHER" id="PTHR10574:SF440">
    <property type="entry name" value="LAMININ EGF-LIKE DOMAIN-CONTAINING PROTEIN"/>
    <property type="match status" value="1"/>
</dbReference>
<evidence type="ECO:0000313" key="12">
    <source>
        <dbReference type="Proteomes" id="UP000593567"/>
    </source>
</evidence>
<feature type="disulfide bond" evidence="8">
    <location>
        <begin position="415"/>
        <end position="424"/>
    </location>
</feature>
<keyword evidence="5 8" id="KW-1015">Disulfide bond</keyword>
<dbReference type="PRINTS" id="PR00011">
    <property type="entry name" value="EGFLAMININ"/>
</dbReference>
<dbReference type="InterPro" id="IPR002049">
    <property type="entry name" value="LE_dom"/>
</dbReference>
<dbReference type="SMART" id="SM00136">
    <property type="entry name" value="LamNT"/>
    <property type="match status" value="1"/>
</dbReference>
<keyword evidence="6" id="KW-0325">Glycoprotein</keyword>
<dbReference type="GO" id="GO:0009888">
    <property type="term" value="P:tissue development"/>
    <property type="evidence" value="ECO:0007669"/>
    <property type="project" value="TreeGrafter"/>
</dbReference>
<dbReference type="FunFam" id="2.10.25.10:FF:000090">
    <property type="entry name" value="laminin subunit alpha"/>
    <property type="match status" value="2"/>
</dbReference>
<gene>
    <name evidence="11" type="ORF">EB796_020517</name>
</gene>
<feature type="domain" description="Laminin N-terminal" evidence="10">
    <location>
        <begin position="27"/>
        <end position="276"/>
    </location>
</feature>
<keyword evidence="12" id="KW-1185">Reference proteome</keyword>
<dbReference type="GO" id="GO:0009887">
    <property type="term" value="P:animal organ morphogenesis"/>
    <property type="evidence" value="ECO:0007669"/>
    <property type="project" value="TreeGrafter"/>
</dbReference>
<keyword evidence="7 8" id="KW-0424">Laminin EGF-like domain</keyword>
<dbReference type="OrthoDB" id="9981301at2759"/>
<evidence type="ECO:0000256" key="8">
    <source>
        <dbReference type="PROSITE-ProRule" id="PRU00460"/>
    </source>
</evidence>
<dbReference type="Pfam" id="PF00053">
    <property type="entry name" value="EGF_laminin"/>
    <property type="match status" value="4"/>
</dbReference>
<evidence type="ECO:0000256" key="6">
    <source>
        <dbReference type="ARBA" id="ARBA00023180"/>
    </source>
</evidence>
<comment type="caution">
    <text evidence="11">The sequence shown here is derived from an EMBL/GenBank/DDBJ whole genome shotgun (WGS) entry which is preliminary data.</text>
</comment>
<evidence type="ECO:0000256" key="5">
    <source>
        <dbReference type="ARBA" id="ARBA00023157"/>
    </source>
</evidence>
<feature type="domain" description="Laminin EGF-like" evidence="9">
    <location>
        <begin position="393"/>
        <end position="442"/>
    </location>
</feature>
<dbReference type="CDD" id="cd00055">
    <property type="entry name" value="EGF_Lam"/>
    <property type="match status" value="5"/>
</dbReference>
<protein>
    <submittedName>
        <fullName evidence="11">Uncharacterized protein</fullName>
    </submittedName>
</protein>
<accession>A0A7J7J6M2</accession>
<dbReference type="PANTHER" id="PTHR10574">
    <property type="entry name" value="NETRIN/LAMININ-RELATED"/>
    <property type="match status" value="1"/>
</dbReference>
<dbReference type="InterPro" id="IPR056863">
    <property type="entry name" value="LMN_ATRN_NET-like_EGF"/>
</dbReference>
<dbReference type="PROSITE" id="PS50027">
    <property type="entry name" value="EGF_LAM_2"/>
    <property type="match status" value="1"/>
</dbReference>
<evidence type="ECO:0000256" key="2">
    <source>
        <dbReference type="ARBA" id="ARBA00022525"/>
    </source>
</evidence>
<dbReference type="Proteomes" id="UP000593567">
    <property type="component" value="Unassembled WGS sequence"/>
</dbReference>
<keyword evidence="3" id="KW-0732">Signal</keyword>
<evidence type="ECO:0000256" key="4">
    <source>
        <dbReference type="ARBA" id="ARBA00022737"/>
    </source>
</evidence>
<dbReference type="GO" id="GO:0005576">
    <property type="term" value="C:extracellular region"/>
    <property type="evidence" value="ECO:0007669"/>
    <property type="project" value="UniProtKB-SubCell"/>
</dbReference>
<dbReference type="Gene3D" id="2.10.25.10">
    <property type="entry name" value="Laminin"/>
    <property type="match status" value="5"/>
</dbReference>
<evidence type="ECO:0000256" key="1">
    <source>
        <dbReference type="ARBA" id="ARBA00004613"/>
    </source>
</evidence>
<dbReference type="Gene3D" id="2.60.120.260">
    <property type="entry name" value="Galactose-binding domain-like"/>
    <property type="match status" value="1"/>
</dbReference>
<dbReference type="InterPro" id="IPR008211">
    <property type="entry name" value="Laminin_N"/>
</dbReference>
<dbReference type="InterPro" id="IPR050440">
    <property type="entry name" value="Laminin/Netrin_ECM"/>
</dbReference>
<keyword evidence="4" id="KW-0677">Repeat</keyword>
<comment type="caution">
    <text evidence="8">Lacks conserved residue(s) required for the propagation of feature annotation.</text>
</comment>
<evidence type="ECO:0000259" key="10">
    <source>
        <dbReference type="PROSITE" id="PS51117"/>
    </source>
</evidence>
<dbReference type="SMART" id="SM00180">
    <property type="entry name" value="EGF_Lam"/>
    <property type="match status" value="5"/>
</dbReference>
<comment type="subcellular location">
    <subcellularLocation>
        <location evidence="1">Secreted</location>
    </subcellularLocation>
</comment>
<sequence length="740" mass="82473">MSQWFLVRVMEKAASTCESENSFGVLMFKACFTEAQQLLRIENLLKDITVIPRNSTCGNPPSNYCRLEEDSNDCEQLCDATTPLVSHPVTMAVDALMSTWWQSISWLSYPIPLEITFTLSFNKLYRLTDDLVVTFHSARPRSMVIERSIDNGVTWETWQYYSKDCLTFFNIPPSSSLGDDSQAIICSQSYSDTLPYSGGNVVFDVLSRYQIYLGAEFNDITSLYQSYNSTNWQRFLQFTDIRLNLLYPATDGEELNAGINLLKYYYAISNIDITAVCSCNLHASSCRVEGRQTLCECRHNTAGINCEQCLPLYNNREWRPGYYLPVGQGEANECQECECNNHADACIYNRTLGHGVCLDCRDSTIGPFCNTCADGFYSNSTLPLNSTDICIECLCDTSGTVAGDIKCDEKGVCACKDNVIGDKCDTCAPHYYGLNTYGECLPCKCTEFGTISGSVCDDDMGQCHCKVTTFGRTCSQCIESYYSFPSAWDEECLACNCVLGSSTNSHCSEDTGQCDCLPNLEGRTCSLVKSGFYLPSPLIEFGLDSTDCSVVYESMEQSSQWLSTARQQQVLPVACGSTGHVIYSVTVDFPQIHHLFRKYVLGIRYRSPSPSTLSLAMFAGSGCSYGQEVNLNLTIPASQNFSLHFSEHLLELTTNCQYDITVVTHAINESITLHTLVLAADWSQFSVYNEIGGANETDLCYDWLLSERNDSRCRLLVHSSMSELYGGAKAPRMNNKQETC</sequence>
<keyword evidence="2" id="KW-0964">Secreted</keyword>
<proteinExistence type="predicted"/>
<dbReference type="Pfam" id="PF24973">
    <property type="entry name" value="EGF_LMN_ATRN"/>
    <property type="match status" value="1"/>
</dbReference>
<name>A0A7J7J6M2_BUGNE</name>
<evidence type="ECO:0000313" key="11">
    <source>
        <dbReference type="EMBL" id="KAF6021171.1"/>
    </source>
</evidence>
<dbReference type="AlphaFoldDB" id="A0A7J7J6M2"/>
<evidence type="ECO:0000256" key="7">
    <source>
        <dbReference type="ARBA" id="ARBA00023292"/>
    </source>
</evidence>
<dbReference type="PROSITE" id="PS01248">
    <property type="entry name" value="EGF_LAM_1"/>
    <property type="match status" value="1"/>
</dbReference>
<dbReference type="Pfam" id="PF00055">
    <property type="entry name" value="Laminin_N"/>
    <property type="match status" value="1"/>
</dbReference>
<reference evidence="11" key="1">
    <citation type="submission" date="2020-06" db="EMBL/GenBank/DDBJ databases">
        <title>Draft genome of Bugula neritina, a colonial animal packing powerful symbionts and potential medicines.</title>
        <authorList>
            <person name="Rayko M."/>
        </authorList>
    </citation>
    <scope>NUCLEOTIDE SEQUENCE [LARGE SCALE GENOMIC DNA]</scope>
    <source>
        <strain evidence="11">Kwan_BN1</strain>
    </source>
</reference>
<evidence type="ECO:0000256" key="3">
    <source>
        <dbReference type="ARBA" id="ARBA00022729"/>
    </source>
</evidence>
<evidence type="ECO:0000259" key="9">
    <source>
        <dbReference type="PROSITE" id="PS50027"/>
    </source>
</evidence>